<organism evidence="1 2">
    <name type="scientific">Trifolium medium</name>
    <dbReference type="NCBI Taxonomy" id="97028"/>
    <lineage>
        <taxon>Eukaryota</taxon>
        <taxon>Viridiplantae</taxon>
        <taxon>Streptophyta</taxon>
        <taxon>Embryophyta</taxon>
        <taxon>Tracheophyta</taxon>
        <taxon>Spermatophyta</taxon>
        <taxon>Magnoliopsida</taxon>
        <taxon>eudicotyledons</taxon>
        <taxon>Gunneridae</taxon>
        <taxon>Pentapetalae</taxon>
        <taxon>rosids</taxon>
        <taxon>fabids</taxon>
        <taxon>Fabales</taxon>
        <taxon>Fabaceae</taxon>
        <taxon>Papilionoideae</taxon>
        <taxon>50 kb inversion clade</taxon>
        <taxon>NPAAA clade</taxon>
        <taxon>Hologalegina</taxon>
        <taxon>IRL clade</taxon>
        <taxon>Trifolieae</taxon>
        <taxon>Trifolium</taxon>
    </lineage>
</organism>
<dbReference type="Proteomes" id="UP000265520">
    <property type="component" value="Unassembled WGS sequence"/>
</dbReference>
<dbReference type="EMBL" id="LXQA010182145">
    <property type="protein sequence ID" value="MCI30783.1"/>
    <property type="molecule type" value="Genomic_DNA"/>
</dbReference>
<reference evidence="1 2" key="1">
    <citation type="journal article" date="2018" name="Front. Plant Sci.">
        <title>Red Clover (Trifolium pratense) and Zigzag Clover (T. medium) - A Picture of Genomic Similarities and Differences.</title>
        <authorList>
            <person name="Dluhosova J."/>
            <person name="Istvanek J."/>
            <person name="Nedelnik J."/>
            <person name="Repkova J."/>
        </authorList>
    </citation>
    <scope>NUCLEOTIDE SEQUENCE [LARGE SCALE GENOMIC DNA]</scope>
    <source>
        <strain evidence="2">cv. 10/8</strain>
        <tissue evidence="1">Leaf</tissue>
    </source>
</reference>
<keyword evidence="2" id="KW-1185">Reference proteome</keyword>
<dbReference type="AlphaFoldDB" id="A0A392R2J9"/>
<protein>
    <submittedName>
        <fullName evidence="1">Uncharacterized protein</fullName>
    </submittedName>
</protein>
<proteinExistence type="predicted"/>
<sequence>MTLSHLQFLVDDMLYTMPASCRTQVQQEFYAVQPPQQPHLLKQKSLPGLFFVISSITT</sequence>
<comment type="caution">
    <text evidence="1">The sequence shown here is derived from an EMBL/GenBank/DDBJ whole genome shotgun (WGS) entry which is preliminary data.</text>
</comment>
<evidence type="ECO:0000313" key="1">
    <source>
        <dbReference type="EMBL" id="MCI30783.1"/>
    </source>
</evidence>
<name>A0A392R2J9_9FABA</name>
<accession>A0A392R2J9</accession>
<evidence type="ECO:0000313" key="2">
    <source>
        <dbReference type="Proteomes" id="UP000265520"/>
    </source>
</evidence>